<protein>
    <submittedName>
        <fullName evidence="5">SDR family oxidoreductase</fullName>
    </submittedName>
</protein>
<dbReference type="InterPro" id="IPR020904">
    <property type="entry name" value="Sc_DH/Rdtase_CS"/>
</dbReference>
<dbReference type="InterPro" id="IPR036291">
    <property type="entry name" value="NAD(P)-bd_dom_sf"/>
</dbReference>
<keyword evidence="6" id="KW-1185">Reference proteome</keyword>
<reference evidence="5 6" key="1">
    <citation type="submission" date="2020-04" db="EMBL/GenBank/DDBJ databases">
        <title>Ferrimonas sp. S7 isolated from sea water.</title>
        <authorList>
            <person name="Bae S.S."/>
            <person name="Baek K."/>
        </authorList>
    </citation>
    <scope>NUCLEOTIDE SEQUENCE [LARGE SCALE GENOMIC DNA]</scope>
    <source>
        <strain evidence="5 6">S7</strain>
    </source>
</reference>
<dbReference type="NCBIfam" id="NF006072">
    <property type="entry name" value="PRK08217.1"/>
    <property type="match status" value="1"/>
</dbReference>
<proteinExistence type="inferred from homology"/>
<dbReference type="FunFam" id="3.40.50.720:FF:000173">
    <property type="entry name" value="3-oxoacyl-[acyl-carrier protein] reductase"/>
    <property type="match status" value="1"/>
</dbReference>
<dbReference type="RefSeq" id="WP_168663301.1">
    <property type="nucleotide sequence ID" value="NZ_CP051180.1"/>
</dbReference>
<feature type="domain" description="Ketoreductase" evidence="4">
    <location>
        <begin position="6"/>
        <end position="199"/>
    </location>
</feature>
<dbReference type="KEGG" id="fes:HER31_11340"/>
<evidence type="ECO:0000256" key="2">
    <source>
        <dbReference type="ARBA" id="ARBA00023002"/>
    </source>
</evidence>
<keyword evidence="2" id="KW-0560">Oxidoreductase</keyword>
<dbReference type="PRINTS" id="PR00081">
    <property type="entry name" value="GDHRDH"/>
</dbReference>
<dbReference type="PRINTS" id="PR00080">
    <property type="entry name" value="SDRFAMILY"/>
</dbReference>
<dbReference type="EMBL" id="CP051180">
    <property type="protein sequence ID" value="QIZ78888.1"/>
    <property type="molecule type" value="Genomic_DNA"/>
</dbReference>
<evidence type="ECO:0000259" key="4">
    <source>
        <dbReference type="SMART" id="SM00822"/>
    </source>
</evidence>
<dbReference type="SUPFAM" id="SSF51735">
    <property type="entry name" value="NAD(P)-binding Rossmann-fold domains"/>
    <property type="match status" value="1"/>
</dbReference>
<dbReference type="GO" id="GO:0016491">
    <property type="term" value="F:oxidoreductase activity"/>
    <property type="evidence" value="ECO:0007669"/>
    <property type="project" value="UniProtKB-KW"/>
</dbReference>
<sequence>MKIVGKVVVITGGAGGLGMAMAKRLGKLGAKLALVDINQAALDSVVTELATADIDAKAYACDITDEAQVEQLFGNIKQLQGSTSVLVNNAGLLRDGMLIKAKEGQLVDKMSLAQFRQVLAVNLDGTFLCGREAAAQMALAAEGGVIINISSVARAGNVGQSNYSASKAAVVALSNGWAKELSRHGIRSGSIAPGVIATEMVAAMKPEALARLEQAIPVGRVGQPDEVAAAVEYIIDSDYFTGRVLELDGGISM</sequence>
<evidence type="ECO:0000256" key="1">
    <source>
        <dbReference type="ARBA" id="ARBA00006484"/>
    </source>
</evidence>
<dbReference type="Pfam" id="PF00106">
    <property type="entry name" value="adh_short"/>
    <property type="match status" value="1"/>
</dbReference>
<comment type="similarity">
    <text evidence="1 3">Belongs to the short-chain dehydrogenases/reductases (SDR) family.</text>
</comment>
<dbReference type="InterPro" id="IPR057326">
    <property type="entry name" value="KR_dom"/>
</dbReference>
<dbReference type="PANTHER" id="PTHR43658">
    <property type="entry name" value="SHORT-CHAIN DEHYDROGENASE/REDUCTASE"/>
    <property type="match status" value="1"/>
</dbReference>
<evidence type="ECO:0000313" key="5">
    <source>
        <dbReference type="EMBL" id="QIZ78888.1"/>
    </source>
</evidence>
<evidence type="ECO:0000313" key="6">
    <source>
        <dbReference type="Proteomes" id="UP000501602"/>
    </source>
</evidence>
<name>A0A6H1UJ86_9GAMM</name>
<organism evidence="5 6">
    <name type="scientific">Ferrimonas lipolytica</name>
    <dbReference type="NCBI Taxonomy" id="2724191"/>
    <lineage>
        <taxon>Bacteria</taxon>
        <taxon>Pseudomonadati</taxon>
        <taxon>Pseudomonadota</taxon>
        <taxon>Gammaproteobacteria</taxon>
        <taxon>Alteromonadales</taxon>
        <taxon>Ferrimonadaceae</taxon>
        <taxon>Ferrimonas</taxon>
    </lineage>
</organism>
<dbReference type="SMART" id="SM00822">
    <property type="entry name" value="PKS_KR"/>
    <property type="match status" value="1"/>
</dbReference>
<dbReference type="AlphaFoldDB" id="A0A6H1UJ86"/>
<dbReference type="PROSITE" id="PS00061">
    <property type="entry name" value="ADH_SHORT"/>
    <property type="match status" value="1"/>
</dbReference>
<evidence type="ECO:0000256" key="3">
    <source>
        <dbReference type="RuleBase" id="RU000363"/>
    </source>
</evidence>
<dbReference type="Proteomes" id="UP000501602">
    <property type="component" value="Chromosome"/>
</dbReference>
<dbReference type="InterPro" id="IPR002347">
    <property type="entry name" value="SDR_fam"/>
</dbReference>
<gene>
    <name evidence="5" type="ORF">HER31_11340</name>
</gene>
<accession>A0A6H1UJ86</accession>
<dbReference type="Gene3D" id="3.40.50.720">
    <property type="entry name" value="NAD(P)-binding Rossmann-like Domain"/>
    <property type="match status" value="1"/>
</dbReference>
<dbReference type="PANTHER" id="PTHR43658:SF8">
    <property type="entry name" value="17-BETA-HYDROXYSTEROID DEHYDROGENASE 14-RELATED"/>
    <property type="match status" value="1"/>
</dbReference>